<feature type="region of interest" description="Disordered" evidence="2">
    <location>
        <begin position="177"/>
        <end position="235"/>
    </location>
</feature>
<protein>
    <submittedName>
        <fullName evidence="3">Uncharacterized protein</fullName>
    </submittedName>
</protein>
<feature type="coiled-coil region" evidence="1">
    <location>
        <begin position="139"/>
        <end position="173"/>
    </location>
</feature>
<dbReference type="InParanoid" id="A0A165CJV6"/>
<organism evidence="3 4">
    <name type="scientific">Exidia glandulosa HHB12029</name>
    <dbReference type="NCBI Taxonomy" id="1314781"/>
    <lineage>
        <taxon>Eukaryota</taxon>
        <taxon>Fungi</taxon>
        <taxon>Dikarya</taxon>
        <taxon>Basidiomycota</taxon>
        <taxon>Agaricomycotina</taxon>
        <taxon>Agaricomycetes</taxon>
        <taxon>Auriculariales</taxon>
        <taxon>Exidiaceae</taxon>
        <taxon>Exidia</taxon>
    </lineage>
</organism>
<dbReference type="EMBL" id="KV426313">
    <property type="protein sequence ID" value="KZV82600.1"/>
    <property type="molecule type" value="Genomic_DNA"/>
</dbReference>
<evidence type="ECO:0000256" key="1">
    <source>
        <dbReference type="SAM" id="Coils"/>
    </source>
</evidence>
<evidence type="ECO:0000256" key="2">
    <source>
        <dbReference type="SAM" id="MobiDB-lite"/>
    </source>
</evidence>
<proteinExistence type="predicted"/>
<feature type="region of interest" description="Disordered" evidence="2">
    <location>
        <begin position="1"/>
        <end position="57"/>
    </location>
</feature>
<dbReference type="AlphaFoldDB" id="A0A165CJV6"/>
<name>A0A165CJV6_EXIGL</name>
<dbReference type="Proteomes" id="UP000077266">
    <property type="component" value="Unassembled WGS sequence"/>
</dbReference>
<evidence type="ECO:0000313" key="4">
    <source>
        <dbReference type="Proteomes" id="UP000077266"/>
    </source>
</evidence>
<sequence>MDSTPQLSPVRTRKPTPVPSHVASAWNAAPAGSPSPRRAPAHRHTQRPAVPPLPVARIDTSGKFAGVMQPMSFLSASSSSSSDSEPPASRTRIRTRTATSPASSVASSAFVRTPGSQDSGQIAAAATSLRNARWQARVDAELRESTRKLKENIRAARREMAETRRVLDERRRRVLHGAAITSSPTDMSLAPSDSGDSYYSNVTASSRVTPSSSIATESSGFSYHSASASDSTTYS</sequence>
<feature type="non-terminal residue" evidence="3">
    <location>
        <position position="235"/>
    </location>
</feature>
<accession>A0A165CJV6</accession>
<gene>
    <name evidence="3" type="ORF">EXIGLDRAFT_729504</name>
</gene>
<feature type="region of interest" description="Disordered" evidence="2">
    <location>
        <begin position="74"/>
        <end position="120"/>
    </location>
</feature>
<feature type="compositionally biased region" description="Polar residues" evidence="2">
    <location>
        <begin position="194"/>
        <end position="217"/>
    </location>
</feature>
<evidence type="ECO:0000313" key="3">
    <source>
        <dbReference type="EMBL" id="KZV82600.1"/>
    </source>
</evidence>
<keyword evidence="4" id="KW-1185">Reference proteome</keyword>
<feature type="compositionally biased region" description="Low complexity" evidence="2">
    <location>
        <begin position="75"/>
        <end position="113"/>
    </location>
</feature>
<reference evidence="3 4" key="1">
    <citation type="journal article" date="2016" name="Mol. Biol. Evol.">
        <title>Comparative Genomics of Early-Diverging Mushroom-Forming Fungi Provides Insights into the Origins of Lignocellulose Decay Capabilities.</title>
        <authorList>
            <person name="Nagy L.G."/>
            <person name="Riley R."/>
            <person name="Tritt A."/>
            <person name="Adam C."/>
            <person name="Daum C."/>
            <person name="Floudas D."/>
            <person name="Sun H."/>
            <person name="Yadav J.S."/>
            <person name="Pangilinan J."/>
            <person name="Larsson K.H."/>
            <person name="Matsuura K."/>
            <person name="Barry K."/>
            <person name="Labutti K."/>
            <person name="Kuo R."/>
            <person name="Ohm R.A."/>
            <person name="Bhattacharya S.S."/>
            <person name="Shirouzu T."/>
            <person name="Yoshinaga Y."/>
            <person name="Martin F.M."/>
            <person name="Grigoriev I.V."/>
            <person name="Hibbett D.S."/>
        </authorList>
    </citation>
    <scope>NUCLEOTIDE SEQUENCE [LARGE SCALE GENOMIC DNA]</scope>
    <source>
        <strain evidence="3 4">HHB12029</strain>
    </source>
</reference>
<feature type="compositionally biased region" description="Low complexity" evidence="2">
    <location>
        <begin position="218"/>
        <end position="235"/>
    </location>
</feature>
<keyword evidence="1" id="KW-0175">Coiled coil</keyword>
<feature type="compositionally biased region" description="Low complexity" evidence="2">
    <location>
        <begin position="28"/>
        <end position="38"/>
    </location>
</feature>